<name>J8EW40_BACCE</name>
<keyword evidence="1" id="KW-1133">Transmembrane helix</keyword>
<dbReference type="EMBL" id="AHEN01000051">
    <property type="protein sequence ID" value="EJQ92889.1"/>
    <property type="molecule type" value="Genomic_DNA"/>
</dbReference>
<dbReference type="AlphaFoldDB" id="J8EW40"/>
<reference evidence="2 3" key="1">
    <citation type="submission" date="2012-04" db="EMBL/GenBank/DDBJ databases">
        <title>The Genome Sequence of Bacillus cereus MC67.</title>
        <authorList>
            <consortium name="The Broad Institute Genome Sequencing Platform"/>
            <consortium name="The Broad Institute Genome Sequencing Center for Infectious Disease"/>
            <person name="Feldgarden M."/>
            <person name="Van der Auwera G.A."/>
            <person name="Mahillon J."/>
            <person name="Duprez V."/>
            <person name="Timmery S."/>
            <person name="Mattelet C."/>
            <person name="Dierick K."/>
            <person name="Sun M."/>
            <person name="Yu Z."/>
            <person name="Zhu L."/>
            <person name="Hu X."/>
            <person name="Shank E.B."/>
            <person name="Swiecicka I."/>
            <person name="Hansen B.M."/>
            <person name="Andrup L."/>
            <person name="Young S.K."/>
            <person name="Zeng Q."/>
            <person name="Gargeya S."/>
            <person name="Fitzgerald M."/>
            <person name="Haas B."/>
            <person name="Abouelleil A."/>
            <person name="Alvarado L."/>
            <person name="Arachchi H.M."/>
            <person name="Berlin A."/>
            <person name="Chapman S.B."/>
            <person name="Goldberg J."/>
            <person name="Griggs A."/>
            <person name="Gujja S."/>
            <person name="Hansen M."/>
            <person name="Howarth C."/>
            <person name="Imamovic A."/>
            <person name="Larimer J."/>
            <person name="McCowen C."/>
            <person name="Montmayeur A."/>
            <person name="Murphy C."/>
            <person name="Neiman D."/>
            <person name="Pearson M."/>
            <person name="Priest M."/>
            <person name="Roberts A."/>
            <person name="Saif S."/>
            <person name="Shea T."/>
            <person name="Sisk P."/>
            <person name="Sykes S."/>
            <person name="Wortman J."/>
            <person name="Nusbaum C."/>
            <person name="Birren B."/>
        </authorList>
    </citation>
    <scope>NUCLEOTIDE SEQUENCE [LARGE SCALE GENOMIC DNA]</scope>
    <source>
        <strain evidence="2 3">MC67</strain>
    </source>
</reference>
<accession>J8EW40</accession>
<proteinExistence type="predicted"/>
<sequence length="56" mass="6446">MAENEHIITVKNIEIHIHEIIKKSNQKIGLWEWLQIVAICTSLVAFILAIIVLLKL</sequence>
<dbReference type="HOGENOM" id="CLU_3004225_0_0_9"/>
<dbReference type="PATRIC" id="fig|1053219.3.peg.5472"/>
<gene>
    <name evidence="2" type="ORF">II3_05343</name>
</gene>
<keyword evidence="1" id="KW-0812">Transmembrane</keyword>
<evidence type="ECO:0000313" key="2">
    <source>
        <dbReference type="EMBL" id="EJQ92889.1"/>
    </source>
</evidence>
<dbReference type="Proteomes" id="UP000006997">
    <property type="component" value="Unassembled WGS sequence"/>
</dbReference>
<feature type="transmembrane region" description="Helical" evidence="1">
    <location>
        <begin position="33"/>
        <end position="54"/>
    </location>
</feature>
<organism evidence="2 3">
    <name type="scientific">Bacillus cereus MC67</name>
    <dbReference type="NCBI Taxonomy" id="1053219"/>
    <lineage>
        <taxon>Bacteria</taxon>
        <taxon>Bacillati</taxon>
        <taxon>Bacillota</taxon>
        <taxon>Bacilli</taxon>
        <taxon>Bacillales</taxon>
        <taxon>Bacillaceae</taxon>
        <taxon>Bacillus</taxon>
        <taxon>Bacillus cereus group</taxon>
    </lineage>
</organism>
<dbReference type="RefSeq" id="WP_002162046.1">
    <property type="nucleotide sequence ID" value="NZ_JH792115.1"/>
</dbReference>
<keyword evidence="1" id="KW-0472">Membrane</keyword>
<evidence type="ECO:0000256" key="1">
    <source>
        <dbReference type="SAM" id="Phobius"/>
    </source>
</evidence>
<evidence type="ECO:0000313" key="3">
    <source>
        <dbReference type="Proteomes" id="UP000006997"/>
    </source>
</evidence>
<comment type="caution">
    <text evidence="2">The sequence shown here is derived from an EMBL/GenBank/DDBJ whole genome shotgun (WGS) entry which is preliminary data.</text>
</comment>
<protein>
    <submittedName>
        <fullName evidence="2">Uncharacterized protein</fullName>
    </submittedName>
</protein>